<dbReference type="EMBL" id="MEZX01000002">
    <property type="protein sequence ID" value="OGD64767.1"/>
    <property type="molecule type" value="Genomic_DNA"/>
</dbReference>
<dbReference type="AlphaFoldDB" id="A0A1F5EBH6"/>
<dbReference type="Pfam" id="PF13181">
    <property type="entry name" value="TPR_8"/>
    <property type="match status" value="1"/>
</dbReference>
<proteinExistence type="predicted"/>
<dbReference type="Proteomes" id="UP000177481">
    <property type="component" value="Unassembled WGS sequence"/>
</dbReference>
<dbReference type="Gene3D" id="1.25.40.10">
    <property type="entry name" value="Tetratricopeptide repeat domain"/>
    <property type="match status" value="1"/>
</dbReference>
<evidence type="ECO:0000313" key="2">
    <source>
        <dbReference type="EMBL" id="OGD64767.1"/>
    </source>
</evidence>
<dbReference type="InterPro" id="IPR019734">
    <property type="entry name" value="TPR_rpt"/>
</dbReference>
<dbReference type="Pfam" id="PF13432">
    <property type="entry name" value="TPR_16"/>
    <property type="match status" value="1"/>
</dbReference>
<evidence type="ECO:0000256" key="1">
    <source>
        <dbReference type="PROSITE-ProRule" id="PRU00339"/>
    </source>
</evidence>
<organism evidence="2 3">
    <name type="scientific">Candidatus Berkelbacteria bacterium RIFCSPLOWO2_01_FULL_50_28</name>
    <dbReference type="NCBI Taxonomy" id="1797471"/>
    <lineage>
        <taxon>Bacteria</taxon>
        <taxon>Candidatus Berkelbacteria</taxon>
    </lineage>
</organism>
<dbReference type="InterPro" id="IPR011990">
    <property type="entry name" value="TPR-like_helical_dom_sf"/>
</dbReference>
<dbReference type="PANTHER" id="PTHR12558">
    <property type="entry name" value="CELL DIVISION CYCLE 16,23,27"/>
    <property type="match status" value="1"/>
</dbReference>
<name>A0A1F5EBH6_9BACT</name>
<reference evidence="2 3" key="1">
    <citation type="journal article" date="2016" name="Nat. Commun.">
        <title>Thousands of microbial genomes shed light on interconnected biogeochemical processes in an aquifer system.</title>
        <authorList>
            <person name="Anantharaman K."/>
            <person name="Brown C.T."/>
            <person name="Hug L.A."/>
            <person name="Sharon I."/>
            <person name="Castelle C.J."/>
            <person name="Probst A.J."/>
            <person name="Thomas B.C."/>
            <person name="Singh A."/>
            <person name="Wilkins M.J."/>
            <person name="Karaoz U."/>
            <person name="Brodie E.L."/>
            <person name="Williams K.H."/>
            <person name="Hubbard S.S."/>
            <person name="Banfield J.F."/>
        </authorList>
    </citation>
    <scope>NUCLEOTIDE SEQUENCE [LARGE SCALE GENOMIC DNA]</scope>
</reference>
<dbReference type="SUPFAM" id="SSF48452">
    <property type="entry name" value="TPR-like"/>
    <property type="match status" value="1"/>
</dbReference>
<dbReference type="STRING" id="1797471.A3A71_01810"/>
<evidence type="ECO:0000313" key="3">
    <source>
        <dbReference type="Proteomes" id="UP000177481"/>
    </source>
</evidence>
<dbReference type="PROSITE" id="PS50005">
    <property type="entry name" value="TPR"/>
    <property type="match status" value="1"/>
</dbReference>
<sequence>MLAQIIFFLALALLVVLILRRANLSAAWMEQLASLAIRFGQLLVKFGAKTGNLVAQRARRATGFQRLGDDRAKPAEAKIPANGFWQEESLDEKPELFSNFDEGDALFKAEKYQEAERFFLKAAAAKPSDPRIYARLGVIYLHEKNYNDAIESLKVAVKLDKYNPGRHYNLSLAYWGNKDKQKAIASVREAISLDPVTAKYRQFLEQLLESK</sequence>
<gene>
    <name evidence="2" type="ORF">A3A71_01810</name>
</gene>
<dbReference type="PANTHER" id="PTHR12558:SF13">
    <property type="entry name" value="CELL DIVISION CYCLE PROTEIN 27 HOMOLOG"/>
    <property type="match status" value="1"/>
</dbReference>
<dbReference type="SMART" id="SM00028">
    <property type="entry name" value="TPR"/>
    <property type="match status" value="3"/>
</dbReference>
<feature type="repeat" description="TPR" evidence="1">
    <location>
        <begin position="130"/>
        <end position="163"/>
    </location>
</feature>
<comment type="caution">
    <text evidence="2">The sequence shown here is derived from an EMBL/GenBank/DDBJ whole genome shotgun (WGS) entry which is preliminary data.</text>
</comment>
<accession>A0A1F5EBH6</accession>
<keyword evidence="1" id="KW-0802">TPR repeat</keyword>
<protein>
    <submittedName>
        <fullName evidence="2">Uncharacterized protein</fullName>
    </submittedName>
</protein>